<dbReference type="FunFam" id="2.70.98.10:FF:000010">
    <property type="entry name" value="Alpha-1,2-mannosidase family protein"/>
    <property type="match status" value="1"/>
</dbReference>
<dbReference type="InterPro" id="IPR041371">
    <property type="entry name" value="GH92_N"/>
</dbReference>
<dbReference type="GeneID" id="19261817"/>
<dbReference type="InterPro" id="IPR050883">
    <property type="entry name" value="PNGase"/>
</dbReference>
<protein>
    <submittedName>
        <fullName evidence="4">Glycoside hydrolase family 92</fullName>
    </submittedName>
</protein>
<dbReference type="RefSeq" id="XP_007823720.2">
    <property type="nucleotide sequence ID" value="XM_007825529.2"/>
</dbReference>
<evidence type="ECO:0000259" key="3">
    <source>
        <dbReference type="Pfam" id="PF17678"/>
    </source>
</evidence>
<dbReference type="AlphaFoldDB" id="E9F5I2"/>
<sequence>MALLYFLLFISHAVLVALASTTPNHTRFDVLDLVDPLIGTANGGHVFPGASLPYGMAKAVADVNKELQGGFTSNDGEITGFSHMHDSGTGGGASLGNFPLFPQTGCDGDVLNNCYFPKAARASQRVNGTVRARPGYFAVTMNTSVHVEMTVTSHAALYRFTFPTDGTPTKSSGNATPKMPYSPLILADLTDLADSRSNGSISVDAQSGRITGFGTFNPSFGIGTYNAYFCADFDGARIRDTGVFMNNRAGTEPKSLQLPTDGNTVPGGAWVQFHAPKSNQVQARVGLSFISTQRACDNAEAEIPDFDFTRVRRAAETAWRSKLDTVRVNSTGVSKSLQRTFWSGIYRAMLSPQDYTGKSPPAPNPLWASDEPYFDSYYCIWDSFRSTHPLLTLVDPRAQARMVRALIDVYRHEGKLPDCRMSLCKGFTQGGSNADNVLADSYLKGLGDGIDWETGYEAVVSDAEDEPPIWTVEGRGGLHSWKTLGYIPTDDFDPYGVGIFTRSISRTVEYSYNDFCIAEMARDMNKTADAEKYLERSSNWRNMFDPTSRSRLNTTGSQDPAGLVDSGFQGFLQPRYLNGSFGHQDPAICTALFNFTSCYLNPGGHETYEGGSWLYTFQVPHDQATLITMLGGTGEFVRRLEFLHNTPGLFYIGDEQSYLLLYLFHYVGKPGLSSQYARRYIPSAFNDSLAGIPGNDDSGAMGSFTALSMMGLYPMSGQDVYLIIPPFFPQVTIHHPGTGKSATIRNINFDQGHKNIYIQSARLNGRPYTKSWITHDFFSGGGVLELTLGPSQSHWGSGENDIPPSASTHFWKLGE</sequence>
<reference evidence="4 5" key="1">
    <citation type="journal article" date="2011" name="PLoS Genet.">
        <title>Genome sequencing and comparative transcriptomics of the model entomopathogenic fungi Metarhizium anisopliae and M. acridum.</title>
        <authorList>
            <person name="Gao Q."/>
            <person name="Jin K."/>
            <person name="Ying S.H."/>
            <person name="Zhang Y."/>
            <person name="Xiao G."/>
            <person name="Shang Y."/>
            <person name="Duan Z."/>
            <person name="Hu X."/>
            <person name="Xie X.Q."/>
            <person name="Zhou G."/>
            <person name="Peng G."/>
            <person name="Luo Z."/>
            <person name="Huang W."/>
            <person name="Wang B."/>
            <person name="Fang W."/>
            <person name="Wang S."/>
            <person name="Zhong Y."/>
            <person name="Ma L.J."/>
            <person name="St Leger R.J."/>
            <person name="Zhao G.P."/>
            <person name="Pei Y."/>
            <person name="Feng M.G."/>
            <person name="Xia Y."/>
            <person name="Wang C."/>
        </authorList>
    </citation>
    <scope>NUCLEOTIDE SEQUENCE [LARGE SCALE GENOMIC DNA]</scope>
    <source>
        <strain evidence="5">ARSEF 23 / ATCC MYA-3075</strain>
    </source>
</reference>
<dbReference type="FunFam" id="1.20.1610.10:FF:000002">
    <property type="entry name" value="Alpha-1,2-mannosidase family protein"/>
    <property type="match status" value="1"/>
</dbReference>
<dbReference type="SUPFAM" id="SSF48208">
    <property type="entry name" value="Six-hairpin glycosidases"/>
    <property type="match status" value="1"/>
</dbReference>
<gene>
    <name evidence="4" type="ORF">MAA_07531</name>
</gene>
<keyword evidence="1" id="KW-0732">Signal</keyword>
<comment type="caution">
    <text evidence="4">The sequence shown here is derived from an EMBL/GenBank/DDBJ whole genome shotgun (WGS) entry which is preliminary data.</text>
</comment>
<dbReference type="Proteomes" id="UP000002498">
    <property type="component" value="Unassembled WGS sequence"/>
</dbReference>
<dbReference type="KEGG" id="maj:MAA_07531"/>
<feature type="domain" description="Glycosyl hydrolase family 92" evidence="2">
    <location>
        <begin position="295"/>
        <end position="790"/>
    </location>
</feature>
<dbReference type="InterPro" id="IPR012939">
    <property type="entry name" value="Glyco_hydro_92"/>
</dbReference>
<dbReference type="HOGENOM" id="CLU_003690_4_1_1"/>
<dbReference type="FunFam" id="3.30.2080.10:FF:000001">
    <property type="entry name" value="Alpha-1,2-mannosidase subfamily"/>
    <property type="match status" value="1"/>
</dbReference>
<dbReference type="GO" id="GO:0000224">
    <property type="term" value="F:peptide-N4-(N-acetyl-beta-glucosaminyl)asparagine amidase activity"/>
    <property type="evidence" value="ECO:0007669"/>
    <property type="project" value="TreeGrafter"/>
</dbReference>
<keyword evidence="5" id="KW-1185">Reference proteome</keyword>
<dbReference type="Gene3D" id="3.30.2080.10">
    <property type="entry name" value="GH92 mannosidase domain"/>
    <property type="match status" value="1"/>
</dbReference>
<proteinExistence type="predicted"/>
<dbReference type="Gene3D" id="1.20.1050.60">
    <property type="entry name" value="alpha-1,2-mannosidase"/>
    <property type="match status" value="1"/>
</dbReference>
<dbReference type="Gene3D" id="1.20.1610.10">
    <property type="entry name" value="alpha-1,2-mannosidases domains"/>
    <property type="match status" value="1"/>
</dbReference>
<dbReference type="PANTHER" id="PTHR12143">
    <property type="entry name" value="PEPTIDE N-GLYCANASE PNGASE -RELATED"/>
    <property type="match status" value="1"/>
</dbReference>
<dbReference type="GO" id="GO:0005975">
    <property type="term" value="P:carbohydrate metabolic process"/>
    <property type="evidence" value="ECO:0007669"/>
    <property type="project" value="InterPro"/>
</dbReference>
<dbReference type="InterPro" id="IPR014718">
    <property type="entry name" value="GH-type_carb-bd"/>
</dbReference>
<dbReference type="GO" id="GO:0005634">
    <property type="term" value="C:nucleus"/>
    <property type="evidence" value="ECO:0007669"/>
    <property type="project" value="TreeGrafter"/>
</dbReference>
<keyword evidence="4" id="KW-0378">Hydrolase</keyword>
<dbReference type="GO" id="GO:0030246">
    <property type="term" value="F:carbohydrate binding"/>
    <property type="evidence" value="ECO:0007669"/>
    <property type="project" value="InterPro"/>
</dbReference>
<organism evidence="4 5">
    <name type="scientific">Metarhizium robertsii (strain ARSEF 23 / ATCC MYA-3075)</name>
    <name type="common">Metarhizium anisopliae (strain ARSEF 23)</name>
    <dbReference type="NCBI Taxonomy" id="655844"/>
    <lineage>
        <taxon>Eukaryota</taxon>
        <taxon>Fungi</taxon>
        <taxon>Dikarya</taxon>
        <taxon>Ascomycota</taxon>
        <taxon>Pezizomycotina</taxon>
        <taxon>Sordariomycetes</taxon>
        <taxon>Hypocreomycetidae</taxon>
        <taxon>Hypocreales</taxon>
        <taxon>Clavicipitaceae</taxon>
        <taxon>Metarhizium</taxon>
    </lineage>
</organism>
<dbReference type="Pfam" id="PF07971">
    <property type="entry name" value="Glyco_hydro_92"/>
    <property type="match status" value="1"/>
</dbReference>
<dbReference type="InterPro" id="IPR008928">
    <property type="entry name" value="6-hairpin_glycosidase_sf"/>
</dbReference>
<feature type="signal peptide" evidence="1">
    <location>
        <begin position="1"/>
        <end position="19"/>
    </location>
</feature>
<evidence type="ECO:0000259" key="2">
    <source>
        <dbReference type="Pfam" id="PF07971"/>
    </source>
</evidence>
<feature type="chain" id="PRO_5003239640" evidence="1">
    <location>
        <begin position="20"/>
        <end position="815"/>
    </location>
</feature>
<dbReference type="GO" id="GO:0005829">
    <property type="term" value="C:cytosol"/>
    <property type="evidence" value="ECO:0007669"/>
    <property type="project" value="TreeGrafter"/>
</dbReference>
<dbReference type="GO" id="GO:0006516">
    <property type="term" value="P:glycoprotein catabolic process"/>
    <property type="evidence" value="ECO:0007669"/>
    <property type="project" value="TreeGrafter"/>
</dbReference>
<dbReference type="PANTHER" id="PTHR12143:SF42">
    <property type="entry name" value="PUTATIVE SUBFAMILY (AFU_ORTHOLOGUE AFUA_6G13760)-RELATED"/>
    <property type="match status" value="1"/>
</dbReference>
<reference evidence="4 5" key="2">
    <citation type="journal article" date="2014" name="Proc. Natl. Acad. Sci. U.S.A.">
        <title>Trajectory and genomic determinants of fungal-pathogen speciation and host adaptation.</title>
        <authorList>
            <person name="Hu X."/>
            <person name="Xiao G."/>
            <person name="Zheng P."/>
            <person name="Shang Y."/>
            <person name="Su Y."/>
            <person name="Zhang X."/>
            <person name="Liu X."/>
            <person name="Zhan S."/>
            <person name="St Leger R.J."/>
            <person name="Wang C."/>
        </authorList>
    </citation>
    <scope>GENOME REANNOTATION</scope>
    <source>
        <strain evidence="5">ARSEF 23 / ATCC MYA-3075</strain>
    </source>
</reference>
<dbReference type="FunFam" id="1.20.1050.60:FF:000002">
    <property type="entry name" value="Glycosyl hydrolase family 92"/>
    <property type="match status" value="1"/>
</dbReference>
<evidence type="ECO:0000256" key="1">
    <source>
        <dbReference type="SAM" id="SignalP"/>
    </source>
</evidence>
<name>E9F5I2_METRA</name>
<feature type="domain" description="Glycosyl hydrolase family 92 N-terminal" evidence="3">
    <location>
        <begin position="33"/>
        <end position="288"/>
    </location>
</feature>
<evidence type="ECO:0000313" key="5">
    <source>
        <dbReference type="Proteomes" id="UP000002498"/>
    </source>
</evidence>
<accession>E9F5I2</accession>
<evidence type="ECO:0000313" key="4">
    <source>
        <dbReference type="EMBL" id="EFY96985.2"/>
    </source>
</evidence>
<dbReference type="OrthoDB" id="449263at2759"/>
<dbReference type="EMBL" id="ADNJ02000014">
    <property type="protein sequence ID" value="EFY96985.2"/>
    <property type="molecule type" value="Genomic_DNA"/>
</dbReference>
<dbReference type="Gene3D" id="2.70.98.10">
    <property type="match status" value="1"/>
</dbReference>
<dbReference type="Pfam" id="PF17678">
    <property type="entry name" value="Glyco_hydro_92N"/>
    <property type="match status" value="1"/>
</dbReference>